<evidence type="ECO:0000256" key="3">
    <source>
        <dbReference type="ARBA" id="ARBA00022691"/>
    </source>
</evidence>
<feature type="binding site" evidence="6">
    <location>
        <position position="127"/>
    </location>
    <ligand>
        <name>S-adenosyl-L-methionine</name>
        <dbReference type="ChEBI" id="CHEBI:59789"/>
    </ligand>
</feature>
<comment type="subunit">
    <text evidence="5">Homotetramer composed of a dimer of dimers.</text>
</comment>
<gene>
    <name evidence="8" type="ordered locus">Hore_16240</name>
</gene>
<dbReference type="SUPFAM" id="SSF53335">
    <property type="entry name" value="S-adenosyl-L-methionine-dependent methyltransferases"/>
    <property type="match status" value="1"/>
</dbReference>
<feature type="binding site" evidence="6">
    <location>
        <begin position="106"/>
        <end position="109"/>
    </location>
    <ligand>
        <name>S-adenosyl-L-methionine</name>
        <dbReference type="ChEBI" id="CHEBI:59789"/>
    </ligand>
</feature>
<evidence type="ECO:0000256" key="6">
    <source>
        <dbReference type="PIRSR" id="PIRSR017269-1"/>
    </source>
</evidence>
<dbReference type="AlphaFoldDB" id="B8CYK4"/>
<feature type="domain" description="tRNA (adenine(58)-N(1))-methyltransferase catalytic subunit TRM61 C-terminal" evidence="7">
    <location>
        <begin position="71"/>
        <end position="229"/>
    </location>
</feature>
<dbReference type="eggNOG" id="COG2519">
    <property type="taxonomic scope" value="Bacteria"/>
</dbReference>
<dbReference type="Gene3D" id="3.40.50.150">
    <property type="entry name" value="Vaccinia Virus protein VP39"/>
    <property type="match status" value="1"/>
</dbReference>
<name>B8CYK4_HALOH</name>
<keyword evidence="2 5" id="KW-0808">Transferase</keyword>
<dbReference type="GO" id="GO:0031515">
    <property type="term" value="C:tRNA (m1A) methyltransferase complex"/>
    <property type="evidence" value="ECO:0007669"/>
    <property type="project" value="UniProtKB-UniRule"/>
</dbReference>
<dbReference type="Pfam" id="PF08704">
    <property type="entry name" value="GCD14"/>
    <property type="match status" value="1"/>
</dbReference>
<dbReference type="RefSeq" id="WP_012636556.1">
    <property type="nucleotide sequence ID" value="NC_011899.1"/>
</dbReference>
<reference evidence="8 9" key="1">
    <citation type="journal article" date="2009" name="PLoS ONE">
        <title>Genome analysis of the anaerobic thermohalophilic bacterium Halothermothrix orenii.</title>
        <authorList>
            <person name="Mavromatis K."/>
            <person name="Ivanova N."/>
            <person name="Anderson I."/>
            <person name="Lykidis A."/>
            <person name="Hooper S.D."/>
            <person name="Sun H."/>
            <person name="Kunin V."/>
            <person name="Lapidus A."/>
            <person name="Hugenholtz P."/>
            <person name="Patel B."/>
            <person name="Kyrpides N.C."/>
        </authorList>
    </citation>
    <scope>NUCLEOTIDE SEQUENCE [LARGE SCALE GENOMIC DNA]</scope>
    <source>
        <strain evidence="9">H 168 / OCM 544 / DSM 9562</strain>
    </source>
</reference>
<dbReference type="STRING" id="373903.Hore_16240"/>
<dbReference type="Proteomes" id="UP000000719">
    <property type="component" value="Chromosome"/>
</dbReference>
<comment type="similarity">
    <text evidence="5">Belongs to the class I-like SAM-binding methyltransferase superfamily. TRM61 family.</text>
</comment>
<evidence type="ECO:0000256" key="2">
    <source>
        <dbReference type="ARBA" id="ARBA00022679"/>
    </source>
</evidence>
<dbReference type="EC" id="2.1.1.220" evidence="5"/>
<dbReference type="PANTHER" id="PTHR12133">
    <property type="entry name" value="TRNA (ADENINE(58)-N(1))-METHYLTRANSFERASE"/>
    <property type="match status" value="1"/>
</dbReference>
<dbReference type="InterPro" id="IPR049470">
    <property type="entry name" value="TRM61_C"/>
</dbReference>
<sequence length="255" mass="29189">MAGGLTNKRVITDRKRFKKVISIEPPHKIGLPTGQIDSKVLKDIRPGSYFEINGSRYYVLECDLHNFIMNDLKRRTQIVYPKDASYIIFKLDIAPGKRIGEAGTGSGALTSVFSRMVGRDGRVYTYEKRKDFIKVIKRNLAQVQEFDNVVLHNQSLEDGIEEKGLDAFFLDVREPWQVLKKVKLSLKGNGHLGLILPTTNQVSKTLEVLEKLNFYVSEVVEVLYREYKLIPERLRPDDTMVGHTGYLIFARNLID</sequence>
<keyword evidence="9" id="KW-1185">Reference proteome</keyword>
<evidence type="ECO:0000259" key="7">
    <source>
        <dbReference type="Pfam" id="PF08704"/>
    </source>
</evidence>
<organism evidence="8 9">
    <name type="scientific">Halothermothrix orenii (strain H 168 / OCM 544 / DSM 9562)</name>
    <dbReference type="NCBI Taxonomy" id="373903"/>
    <lineage>
        <taxon>Bacteria</taxon>
        <taxon>Bacillati</taxon>
        <taxon>Bacillota</taxon>
        <taxon>Clostridia</taxon>
        <taxon>Halanaerobiales</taxon>
        <taxon>Halothermotrichaceae</taxon>
        <taxon>Halothermothrix</taxon>
    </lineage>
</organism>
<comment type="function">
    <text evidence="5">Catalyzes the S-adenosyl-L-methionine-dependent formation of N(1)-methyladenine at position 58 (m1A58) in tRNA.</text>
</comment>
<dbReference type="PIRSF" id="PIRSF017269">
    <property type="entry name" value="GCD14"/>
    <property type="match status" value="1"/>
</dbReference>
<proteinExistence type="inferred from homology"/>
<keyword evidence="4 5" id="KW-0819">tRNA processing</keyword>
<dbReference type="PANTHER" id="PTHR12133:SF1">
    <property type="entry name" value="TRNA (ADENINE(58)-N(1))-METHYLTRANSFERASE, MITOCHONDRIAL"/>
    <property type="match status" value="1"/>
</dbReference>
<dbReference type="PROSITE" id="PS51620">
    <property type="entry name" value="SAM_TRM61"/>
    <property type="match status" value="1"/>
</dbReference>
<protein>
    <recommendedName>
        <fullName evidence="5">tRNA (adenine(58)-N(1))-methyltransferase TrmI</fullName>
        <ecNumber evidence="5">2.1.1.220</ecNumber>
    </recommendedName>
</protein>
<evidence type="ECO:0000256" key="5">
    <source>
        <dbReference type="PIRNR" id="PIRNR017269"/>
    </source>
</evidence>
<accession>B8CYK4</accession>
<dbReference type="OrthoDB" id="9781391at2"/>
<dbReference type="GO" id="GO:0160107">
    <property type="term" value="F:tRNA (adenine(58)-N1)-methyltransferase activity"/>
    <property type="evidence" value="ECO:0007669"/>
    <property type="project" value="UniProtKB-EC"/>
</dbReference>
<feature type="binding site" evidence="6">
    <location>
        <position position="171"/>
    </location>
    <ligand>
        <name>S-adenosyl-L-methionine</name>
        <dbReference type="ChEBI" id="CHEBI:59789"/>
    </ligand>
</feature>
<evidence type="ECO:0000313" key="9">
    <source>
        <dbReference type="Proteomes" id="UP000000719"/>
    </source>
</evidence>
<keyword evidence="1 5" id="KW-0489">Methyltransferase</keyword>
<dbReference type="KEGG" id="hor:Hore_16240"/>
<dbReference type="InterPro" id="IPR029063">
    <property type="entry name" value="SAM-dependent_MTases_sf"/>
</dbReference>
<dbReference type="InterPro" id="IPR014816">
    <property type="entry name" value="tRNA_MeTrfase_Gcd14"/>
</dbReference>
<dbReference type="HOGENOM" id="CLU_025402_0_1_9"/>
<keyword evidence="3 5" id="KW-0949">S-adenosyl-L-methionine</keyword>
<evidence type="ECO:0000256" key="4">
    <source>
        <dbReference type="ARBA" id="ARBA00022694"/>
    </source>
</evidence>
<comment type="catalytic activity">
    <reaction evidence="5">
        <text>adenosine(58) in tRNA + S-adenosyl-L-methionine = N(1)-methyladenosine(58) in tRNA + S-adenosyl-L-homocysteine + H(+)</text>
        <dbReference type="Rhea" id="RHEA:43152"/>
        <dbReference type="Rhea" id="RHEA-COMP:10365"/>
        <dbReference type="Rhea" id="RHEA-COMP:10366"/>
        <dbReference type="ChEBI" id="CHEBI:15378"/>
        <dbReference type="ChEBI" id="CHEBI:57856"/>
        <dbReference type="ChEBI" id="CHEBI:59789"/>
        <dbReference type="ChEBI" id="CHEBI:74411"/>
        <dbReference type="ChEBI" id="CHEBI:74491"/>
        <dbReference type="EC" id="2.1.1.220"/>
    </reaction>
</comment>
<evidence type="ECO:0000256" key="1">
    <source>
        <dbReference type="ARBA" id="ARBA00022603"/>
    </source>
</evidence>
<dbReference type="CDD" id="cd02440">
    <property type="entry name" value="AdoMet_MTases"/>
    <property type="match status" value="1"/>
</dbReference>
<dbReference type="EMBL" id="CP001098">
    <property type="protein sequence ID" value="ACL70373.1"/>
    <property type="molecule type" value="Genomic_DNA"/>
</dbReference>
<dbReference type="GO" id="GO:0030488">
    <property type="term" value="P:tRNA methylation"/>
    <property type="evidence" value="ECO:0007669"/>
    <property type="project" value="InterPro"/>
</dbReference>
<evidence type="ECO:0000313" key="8">
    <source>
        <dbReference type="EMBL" id="ACL70373.1"/>
    </source>
</evidence>